<comment type="caution">
    <text evidence="1">The sequence shown here is derived from an EMBL/GenBank/DDBJ whole genome shotgun (WGS) entry which is preliminary data.</text>
</comment>
<sequence>MSTRQVKLVYISDYNCPWCYIGLRELQRAIQQTSGFGFQFEIEMRPFMLNHGICAIPSDCASRETYLKKKMGPERWEQCKQVVTAKGEECGINFALGGPMSDTLLAHRLTAKALEVDGRGAALKIAHPIFRAYHEDELDINDPNVLADIAQEVDLMSKEEALEFLKSDELSDKVLAQVNEARAKGVTGVPFTIIDGKWAVSGGQSAPVFVKIFSKLAQACDGSGVCTPKVHVAADNICHDAIAA</sequence>
<keyword evidence="2" id="KW-1185">Reference proteome</keyword>
<reference evidence="1" key="2">
    <citation type="journal article" date="2022" name="New Phytol.">
        <title>Evolutionary transition to the ectomycorrhizal habit in the genomes of a hyperdiverse lineage of mushroom-forming fungi.</title>
        <authorList>
            <person name="Looney B."/>
            <person name="Miyauchi S."/>
            <person name="Morin E."/>
            <person name="Drula E."/>
            <person name="Courty P.E."/>
            <person name="Kohler A."/>
            <person name="Kuo A."/>
            <person name="LaButti K."/>
            <person name="Pangilinan J."/>
            <person name="Lipzen A."/>
            <person name="Riley R."/>
            <person name="Andreopoulos W."/>
            <person name="He G."/>
            <person name="Johnson J."/>
            <person name="Nolan M."/>
            <person name="Tritt A."/>
            <person name="Barry K.W."/>
            <person name="Grigoriev I.V."/>
            <person name="Nagy L.G."/>
            <person name="Hibbett D."/>
            <person name="Henrissat B."/>
            <person name="Matheny P.B."/>
            <person name="Labbe J."/>
            <person name="Martin F.M."/>
        </authorList>
    </citation>
    <scope>NUCLEOTIDE SEQUENCE</scope>
    <source>
        <strain evidence="1">EC-137</strain>
    </source>
</reference>
<reference evidence="1" key="1">
    <citation type="submission" date="2021-02" db="EMBL/GenBank/DDBJ databases">
        <authorList>
            <consortium name="DOE Joint Genome Institute"/>
            <person name="Ahrendt S."/>
            <person name="Looney B.P."/>
            <person name="Miyauchi S."/>
            <person name="Morin E."/>
            <person name="Drula E."/>
            <person name="Courty P.E."/>
            <person name="Chicoki N."/>
            <person name="Fauchery L."/>
            <person name="Kohler A."/>
            <person name="Kuo A."/>
            <person name="Labutti K."/>
            <person name="Pangilinan J."/>
            <person name="Lipzen A."/>
            <person name="Riley R."/>
            <person name="Andreopoulos W."/>
            <person name="He G."/>
            <person name="Johnson J."/>
            <person name="Barry K.W."/>
            <person name="Grigoriev I.V."/>
            <person name="Nagy L."/>
            <person name="Hibbett D."/>
            <person name="Henrissat B."/>
            <person name="Matheny P.B."/>
            <person name="Labbe J."/>
            <person name="Martin F."/>
        </authorList>
    </citation>
    <scope>NUCLEOTIDE SEQUENCE</scope>
    <source>
        <strain evidence="1">EC-137</strain>
    </source>
</reference>
<gene>
    <name evidence="1" type="ORF">K488DRAFT_87052</name>
</gene>
<name>A0ACB8QHA4_9AGAM</name>
<proteinExistence type="predicted"/>
<dbReference type="Proteomes" id="UP000814128">
    <property type="component" value="Unassembled WGS sequence"/>
</dbReference>
<organism evidence="1 2">
    <name type="scientific">Vararia minispora EC-137</name>
    <dbReference type="NCBI Taxonomy" id="1314806"/>
    <lineage>
        <taxon>Eukaryota</taxon>
        <taxon>Fungi</taxon>
        <taxon>Dikarya</taxon>
        <taxon>Basidiomycota</taxon>
        <taxon>Agaricomycotina</taxon>
        <taxon>Agaricomycetes</taxon>
        <taxon>Russulales</taxon>
        <taxon>Lachnocladiaceae</taxon>
        <taxon>Vararia</taxon>
    </lineage>
</organism>
<evidence type="ECO:0000313" key="1">
    <source>
        <dbReference type="EMBL" id="KAI0031211.1"/>
    </source>
</evidence>
<dbReference type="EMBL" id="MU273589">
    <property type="protein sequence ID" value="KAI0031211.1"/>
    <property type="molecule type" value="Genomic_DNA"/>
</dbReference>
<accession>A0ACB8QHA4</accession>
<protein>
    <submittedName>
        <fullName evidence="1">Thioredoxin-like protein</fullName>
    </submittedName>
</protein>
<evidence type="ECO:0000313" key="2">
    <source>
        <dbReference type="Proteomes" id="UP000814128"/>
    </source>
</evidence>